<name>A0A915JDS1_ROMCU</name>
<proteinExistence type="predicted"/>
<accession>A0A915JDS1</accession>
<evidence type="ECO:0000313" key="3">
    <source>
        <dbReference type="WBParaSite" id="nRc.2.0.1.t23940-RA"/>
    </source>
</evidence>
<feature type="compositionally biased region" description="Polar residues" evidence="1">
    <location>
        <begin position="20"/>
        <end position="38"/>
    </location>
</feature>
<evidence type="ECO:0000256" key="1">
    <source>
        <dbReference type="SAM" id="MobiDB-lite"/>
    </source>
</evidence>
<dbReference type="InterPro" id="IPR024130">
    <property type="entry name" value="DAP1/DAPL1"/>
</dbReference>
<evidence type="ECO:0000313" key="2">
    <source>
        <dbReference type="Proteomes" id="UP000887565"/>
    </source>
</evidence>
<dbReference type="Pfam" id="PF15228">
    <property type="entry name" value="DAP"/>
    <property type="match status" value="1"/>
</dbReference>
<reference evidence="3" key="1">
    <citation type="submission" date="2022-11" db="UniProtKB">
        <authorList>
            <consortium name="WormBaseParasite"/>
        </authorList>
    </citation>
    <scope>IDENTIFICATION</scope>
</reference>
<keyword evidence="2" id="KW-1185">Reference proteome</keyword>
<sequence length="38" mass="4328">GDKDFPPEAVKAFHEKPEPTAQQPHNSSGHQIQQPRRH</sequence>
<dbReference type="Proteomes" id="UP000887565">
    <property type="component" value="Unplaced"/>
</dbReference>
<dbReference type="AlphaFoldDB" id="A0A915JDS1"/>
<feature type="compositionally biased region" description="Basic and acidic residues" evidence="1">
    <location>
        <begin position="1"/>
        <end position="18"/>
    </location>
</feature>
<organism evidence="2 3">
    <name type="scientific">Romanomermis culicivorax</name>
    <name type="common">Nematode worm</name>
    <dbReference type="NCBI Taxonomy" id="13658"/>
    <lineage>
        <taxon>Eukaryota</taxon>
        <taxon>Metazoa</taxon>
        <taxon>Ecdysozoa</taxon>
        <taxon>Nematoda</taxon>
        <taxon>Enoplea</taxon>
        <taxon>Dorylaimia</taxon>
        <taxon>Mermithida</taxon>
        <taxon>Mermithoidea</taxon>
        <taxon>Mermithidae</taxon>
        <taxon>Romanomermis</taxon>
    </lineage>
</organism>
<protein>
    <submittedName>
        <fullName evidence="3">Death-associated protein 1</fullName>
    </submittedName>
</protein>
<dbReference type="WBParaSite" id="nRc.2.0.1.t23940-RA">
    <property type="protein sequence ID" value="nRc.2.0.1.t23940-RA"/>
    <property type="gene ID" value="nRc.2.0.1.g23940"/>
</dbReference>
<feature type="region of interest" description="Disordered" evidence="1">
    <location>
        <begin position="1"/>
        <end position="38"/>
    </location>
</feature>